<comment type="similarity">
    <text evidence="2">Belongs to the tRNA methyltransferase O family.</text>
</comment>
<dbReference type="GO" id="GO:0032259">
    <property type="term" value="P:methylation"/>
    <property type="evidence" value="ECO:0007669"/>
    <property type="project" value="UniProtKB-KW"/>
</dbReference>
<evidence type="ECO:0000256" key="1">
    <source>
        <dbReference type="ARBA" id="ARBA00022691"/>
    </source>
</evidence>
<dbReference type="NCBIfam" id="TIGR00104">
    <property type="entry name" value="tRNA_TsaA"/>
    <property type="match status" value="1"/>
</dbReference>
<sequence>MEKIEYKPIGIIHTAFKKPKGTPIQPTAGKKAEAVVEIFPEYADGLKDLEGFSHIILIYHFHLSKESPLVAKPFMDDILHGIFAIRGPARPNPIGLSVTRLIKIEGNKLYIQGIDIVDGTPLLDIKPYVPEFDSKEKVRTGWLKKNLNKLPDSKDDGRFSK</sequence>
<dbReference type="Pfam" id="PF01980">
    <property type="entry name" value="TrmO_N"/>
    <property type="match status" value="1"/>
</dbReference>
<dbReference type="Proteomes" id="UP000184050">
    <property type="component" value="Unassembled WGS sequence"/>
</dbReference>
<evidence type="ECO:0000313" key="5">
    <source>
        <dbReference type="Proteomes" id="UP000184050"/>
    </source>
</evidence>
<accession>A0A1M6MU79</accession>
<keyword evidence="4" id="KW-0808">Transferase</keyword>
<dbReference type="AlphaFoldDB" id="A0A1M6MU79"/>
<dbReference type="CDD" id="cd09281">
    <property type="entry name" value="UPF0066"/>
    <property type="match status" value="1"/>
</dbReference>
<evidence type="ECO:0000256" key="2">
    <source>
        <dbReference type="ARBA" id="ARBA00033753"/>
    </source>
</evidence>
<keyword evidence="1" id="KW-0949">S-adenosyl-L-methionine</keyword>
<dbReference type="InterPro" id="IPR036413">
    <property type="entry name" value="YaeB-like_sf"/>
</dbReference>
<feature type="domain" description="TsaA-like" evidence="3">
    <location>
        <begin position="6"/>
        <end position="137"/>
    </location>
</feature>
<reference evidence="4 5" key="1">
    <citation type="submission" date="2016-11" db="EMBL/GenBank/DDBJ databases">
        <authorList>
            <person name="Jaros S."/>
            <person name="Januszkiewicz K."/>
            <person name="Wedrychowicz H."/>
        </authorList>
    </citation>
    <scope>NUCLEOTIDE SEQUENCE [LARGE SCALE GENOMIC DNA]</scope>
    <source>
        <strain evidence="4 5">DSM 27063</strain>
    </source>
</reference>
<name>A0A1M6MU79_9BACT</name>
<dbReference type="Gene3D" id="2.40.30.70">
    <property type="entry name" value="YaeB-like"/>
    <property type="match status" value="1"/>
</dbReference>
<dbReference type="PANTHER" id="PTHR12818">
    <property type="entry name" value="TRNA (ADENINE(37)-N6)-METHYLTRANSFERASE"/>
    <property type="match status" value="1"/>
</dbReference>
<dbReference type="GO" id="GO:0008168">
    <property type="term" value="F:methyltransferase activity"/>
    <property type="evidence" value="ECO:0007669"/>
    <property type="project" value="UniProtKB-KW"/>
</dbReference>
<dbReference type="InterPro" id="IPR023370">
    <property type="entry name" value="TrmO-like_N"/>
</dbReference>
<protein>
    <submittedName>
        <fullName evidence="4">tRNA-Thr(GGU) m(6)t(6)A37 methyltransferase TsaA</fullName>
    </submittedName>
</protein>
<dbReference type="RefSeq" id="WP_073172844.1">
    <property type="nucleotide sequence ID" value="NZ_FQZE01000036.1"/>
</dbReference>
<dbReference type="InterPro" id="IPR036414">
    <property type="entry name" value="YaeB_N_sf"/>
</dbReference>
<dbReference type="PROSITE" id="PS51668">
    <property type="entry name" value="TSAA_2"/>
    <property type="match status" value="1"/>
</dbReference>
<proteinExistence type="inferred from homology"/>
<keyword evidence="4" id="KW-0489">Methyltransferase</keyword>
<evidence type="ECO:0000313" key="4">
    <source>
        <dbReference type="EMBL" id="SHJ87014.1"/>
    </source>
</evidence>
<gene>
    <name evidence="4" type="ORF">SAMN05444280_13612</name>
</gene>
<keyword evidence="5" id="KW-1185">Reference proteome</keyword>
<evidence type="ECO:0000259" key="3">
    <source>
        <dbReference type="PROSITE" id="PS51668"/>
    </source>
</evidence>
<organism evidence="4 5">
    <name type="scientific">Tangfeifania diversioriginum</name>
    <dbReference type="NCBI Taxonomy" id="1168035"/>
    <lineage>
        <taxon>Bacteria</taxon>
        <taxon>Pseudomonadati</taxon>
        <taxon>Bacteroidota</taxon>
        <taxon>Bacteroidia</taxon>
        <taxon>Marinilabiliales</taxon>
        <taxon>Prolixibacteraceae</taxon>
        <taxon>Tangfeifania</taxon>
    </lineage>
</organism>
<dbReference type="STRING" id="1168035.SAMN05444280_13612"/>
<dbReference type="OrthoDB" id="9804309at2"/>
<dbReference type="PANTHER" id="PTHR12818:SF0">
    <property type="entry name" value="TRNA (ADENINE(37)-N6)-METHYLTRANSFERASE"/>
    <property type="match status" value="1"/>
</dbReference>
<dbReference type="EMBL" id="FQZE01000036">
    <property type="protein sequence ID" value="SHJ87014.1"/>
    <property type="molecule type" value="Genomic_DNA"/>
</dbReference>
<dbReference type="InterPro" id="IPR040372">
    <property type="entry name" value="YaeB-like"/>
</dbReference>
<dbReference type="SUPFAM" id="SSF118196">
    <property type="entry name" value="YaeB-like"/>
    <property type="match status" value="1"/>
</dbReference>